<organism evidence="3 4">
    <name type="scientific">Sinorhizobium meliloti (strain SM11)</name>
    <dbReference type="NCBI Taxonomy" id="707241"/>
    <lineage>
        <taxon>Bacteria</taxon>
        <taxon>Pseudomonadati</taxon>
        <taxon>Pseudomonadota</taxon>
        <taxon>Alphaproteobacteria</taxon>
        <taxon>Hyphomicrobiales</taxon>
        <taxon>Rhizobiaceae</taxon>
        <taxon>Sinorhizobium/Ensifer group</taxon>
        <taxon>Sinorhizobium</taxon>
    </lineage>
</organism>
<dbReference type="KEGG" id="smx:SM11_chr2819"/>
<dbReference type="GO" id="GO:0005886">
    <property type="term" value="C:plasma membrane"/>
    <property type="evidence" value="ECO:0007669"/>
    <property type="project" value="TreeGrafter"/>
</dbReference>
<dbReference type="InterPro" id="IPR003848">
    <property type="entry name" value="DUF218"/>
</dbReference>
<dbReference type="EMBL" id="CP001830">
    <property type="protein sequence ID" value="AEH80065.1"/>
    <property type="molecule type" value="Genomic_DNA"/>
</dbReference>
<keyword evidence="1" id="KW-1133">Transmembrane helix</keyword>
<dbReference type="PANTHER" id="PTHR30336">
    <property type="entry name" value="INNER MEMBRANE PROTEIN, PROBABLE PERMEASE"/>
    <property type="match status" value="1"/>
</dbReference>
<feature type="domain" description="DUF218" evidence="2">
    <location>
        <begin position="72"/>
        <end position="198"/>
    </location>
</feature>
<dbReference type="Proteomes" id="UP000009045">
    <property type="component" value="Chromosome"/>
</dbReference>
<keyword evidence="1" id="KW-0812">Transmembrane</keyword>
<reference evidence="3 4" key="1">
    <citation type="journal article" date="2011" name="J. Biotechnol.">
        <title>The complete genome sequence of the dominant Sinorhizobium meliloti field isolate SM11 extends the S. meliloti pan-genome.</title>
        <authorList>
            <person name="Schneiker-Bekel S."/>
            <person name="Wibberg D."/>
            <person name="Bekel T."/>
            <person name="Blom J."/>
            <person name="Linke B."/>
            <person name="Neuweger H."/>
            <person name="Stiens M."/>
            <person name="Vorholter F.J."/>
            <person name="Weidner S."/>
            <person name="Goesmann A."/>
            <person name="Puhler A."/>
            <person name="Schluter A."/>
        </authorList>
    </citation>
    <scope>NUCLEOTIDE SEQUENCE [LARGE SCALE GENOMIC DNA]</scope>
    <source>
        <strain evidence="3 4">SM11</strain>
    </source>
</reference>
<keyword evidence="1" id="KW-0472">Membrane</keyword>
<feature type="transmembrane region" description="Helical" evidence="1">
    <location>
        <begin position="34"/>
        <end position="56"/>
    </location>
</feature>
<dbReference type="AlphaFoldDB" id="F7X7J0"/>
<protein>
    <recommendedName>
        <fullName evidence="2">DUF218 domain-containing protein</fullName>
    </recommendedName>
</protein>
<proteinExistence type="predicted"/>
<dbReference type="InterPro" id="IPR051599">
    <property type="entry name" value="Cell_Envelope_Assoc"/>
</dbReference>
<dbReference type="PATRIC" id="fig|707241.3.peg.2934"/>
<evidence type="ECO:0000259" key="2">
    <source>
        <dbReference type="Pfam" id="PF02698"/>
    </source>
</evidence>
<dbReference type="PANTHER" id="PTHR30336:SF4">
    <property type="entry name" value="ENVELOPE BIOGENESIS FACTOR ELYC"/>
    <property type="match status" value="1"/>
</dbReference>
<dbReference type="Pfam" id="PF02698">
    <property type="entry name" value="DUF218"/>
    <property type="match status" value="1"/>
</dbReference>
<evidence type="ECO:0000256" key="1">
    <source>
        <dbReference type="SAM" id="Phobius"/>
    </source>
</evidence>
<sequence length="242" mass="26885">MKAGELRGSGMAERGKWLERAARRRQSRSLLRKVLRRGFFVLLAFLTVFIAGFLQFADTVASLQPPATPKADAIVVLTGGFQRIDQAVDLLKLGAGKRLLISGVHPSTTRSQIRRNTQSSADLFKCCVDIGHAAIDTIGNATETSLWIRNRGYRTILVVTNNYHMPRSLLELRRARPETEFIAYPVVNSDLKTTNWLRNPLVLKAILLEYGKYSVATLRDVMGARWTNGLRSGPSHIAPAGE</sequence>
<dbReference type="GO" id="GO:0043164">
    <property type="term" value="P:Gram-negative-bacterium-type cell wall biogenesis"/>
    <property type="evidence" value="ECO:0007669"/>
    <property type="project" value="TreeGrafter"/>
</dbReference>
<dbReference type="CDD" id="cd06259">
    <property type="entry name" value="YdcF-like"/>
    <property type="match status" value="1"/>
</dbReference>
<name>F7X7J0_SINMM</name>
<dbReference type="HOGENOM" id="CLU_080658_0_0_5"/>
<dbReference type="GO" id="GO:0000270">
    <property type="term" value="P:peptidoglycan metabolic process"/>
    <property type="evidence" value="ECO:0007669"/>
    <property type="project" value="TreeGrafter"/>
</dbReference>
<evidence type="ECO:0000313" key="4">
    <source>
        <dbReference type="Proteomes" id="UP000009045"/>
    </source>
</evidence>
<evidence type="ECO:0000313" key="3">
    <source>
        <dbReference type="EMBL" id="AEH80065.1"/>
    </source>
</evidence>
<gene>
    <name evidence="3" type="ordered locus">SM11_chr2819</name>
</gene>
<accession>F7X7J0</accession>